<dbReference type="InterPro" id="IPR044865">
    <property type="entry name" value="MRH_dom"/>
</dbReference>
<dbReference type="AlphaFoldDB" id="A0A6A6P1K0"/>
<dbReference type="PANTHER" id="PTHR12630:SF1">
    <property type="entry name" value="GLUCOSIDASE 2 SUBUNIT BETA"/>
    <property type="match status" value="1"/>
</dbReference>
<evidence type="ECO:0000256" key="2">
    <source>
        <dbReference type="ARBA" id="ARBA00022729"/>
    </source>
</evidence>
<feature type="region of interest" description="Disordered" evidence="6">
    <location>
        <begin position="211"/>
        <end position="239"/>
    </location>
</feature>
<dbReference type="Gene3D" id="2.70.130.10">
    <property type="entry name" value="Mannose-6-phosphate receptor binding domain"/>
    <property type="match status" value="1"/>
</dbReference>
<organism evidence="9 10">
    <name type="scientific">Lineolata rhizophorae</name>
    <dbReference type="NCBI Taxonomy" id="578093"/>
    <lineage>
        <taxon>Eukaryota</taxon>
        <taxon>Fungi</taxon>
        <taxon>Dikarya</taxon>
        <taxon>Ascomycota</taxon>
        <taxon>Pezizomycotina</taxon>
        <taxon>Dothideomycetes</taxon>
        <taxon>Dothideomycetes incertae sedis</taxon>
        <taxon>Lineolatales</taxon>
        <taxon>Lineolataceae</taxon>
        <taxon>Lineolata</taxon>
    </lineage>
</organism>
<evidence type="ECO:0000256" key="3">
    <source>
        <dbReference type="ARBA" id="ARBA00022824"/>
    </source>
</evidence>
<feature type="domain" description="MRH" evidence="8">
    <location>
        <begin position="440"/>
        <end position="554"/>
    </location>
</feature>
<dbReference type="Pfam" id="PF12999">
    <property type="entry name" value="PRKCSH-like"/>
    <property type="match status" value="2"/>
</dbReference>
<evidence type="ECO:0000259" key="8">
    <source>
        <dbReference type="PROSITE" id="PS51914"/>
    </source>
</evidence>
<gene>
    <name evidence="9" type="ORF">BDY21DRAFT_343116</name>
</gene>
<dbReference type="InterPro" id="IPR039794">
    <property type="entry name" value="Gtb1-like"/>
</dbReference>
<keyword evidence="4" id="KW-1015">Disulfide bond</keyword>
<dbReference type="Proteomes" id="UP000799766">
    <property type="component" value="Unassembled WGS sequence"/>
</dbReference>
<keyword evidence="10" id="KW-1185">Reference proteome</keyword>
<evidence type="ECO:0000313" key="10">
    <source>
        <dbReference type="Proteomes" id="UP000799766"/>
    </source>
</evidence>
<evidence type="ECO:0000256" key="5">
    <source>
        <dbReference type="SAM" id="Coils"/>
    </source>
</evidence>
<name>A0A6A6P1K0_9PEZI</name>
<dbReference type="GO" id="GO:0006491">
    <property type="term" value="P:N-glycan processing"/>
    <property type="evidence" value="ECO:0007669"/>
    <property type="project" value="TreeGrafter"/>
</dbReference>
<dbReference type="InterPro" id="IPR028146">
    <property type="entry name" value="PRKCSH_N"/>
</dbReference>
<dbReference type="EMBL" id="MU001679">
    <property type="protein sequence ID" value="KAF2457911.1"/>
    <property type="molecule type" value="Genomic_DNA"/>
</dbReference>
<dbReference type="PANTHER" id="PTHR12630">
    <property type="entry name" value="N-LINKED OLIGOSACCHARIDE PROCESSING"/>
    <property type="match status" value="1"/>
</dbReference>
<reference evidence="9" key="1">
    <citation type="journal article" date="2020" name="Stud. Mycol.">
        <title>101 Dothideomycetes genomes: a test case for predicting lifestyles and emergence of pathogens.</title>
        <authorList>
            <person name="Haridas S."/>
            <person name="Albert R."/>
            <person name="Binder M."/>
            <person name="Bloem J."/>
            <person name="Labutti K."/>
            <person name="Salamov A."/>
            <person name="Andreopoulos B."/>
            <person name="Baker S."/>
            <person name="Barry K."/>
            <person name="Bills G."/>
            <person name="Bluhm B."/>
            <person name="Cannon C."/>
            <person name="Castanera R."/>
            <person name="Culley D."/>
            <person name="Daum C."/>
            <person name="Ezra D."/>
            <person name="Gonzalez J."/>
            <person name="Henrissat B."/>
            <person name="Kuo A."/>
            <person name="Liang C."/>
            <person name="Lipzen A."/>
            <person name="Lutzoni F."/>
            <person name="Magnuson J."/>
            <person name="Mondo S."/>
            <person name="Nolan M."/>
            <person name="Ohm R."/>
            <person name="Pangilinan J."/>
            <person name="Park H.-J."/>
            <person name="Ramirez L."/>
            <person name="Alfaro M."/>
            <person name="Sun H."/>
            <person name="Tritt A."/>
            <person name="Yoshinaga Y."/>
            <person name="Zwiers L.-H."/>
            <person name="Turgeon B."/>
            <person name="Goodwin S."/>
            <person name="Spatafora J."/>
            <person name="Crous P."/>
            <person name="Grigoriev I."/>
        </authorList>
    </citation>
    <scope>NUCLEOTIDE SEQUENCE</scope>
    <source>
        <strain evidence="9">ATCC 16933</strain>
    </source>
</reference>
<evidence type="ECO:0000256" key="4">
    <source>
        <dbReference type="ARBA" id="ARBA00023157"/>
    </source>
</evidence>
<dbReference type="InterPro" id="IPR036607">
    <property type="entry name" value="PRKCSH"/>
</dbReference>
<dbReference type="SUPFAM" id="SSF50911">
    <property type="entry name" value="Mannose 6-phosphate receptor domain"/>
    <property type="match status" value="1"/>
</dbReference>
<feature type="coiled-coil region" evidence="5">
    <location>
        <begin position="397"/>
        <end position="424"/>
    </location>
</feature>
<keyword evidence="5" id="KW-0175">Coiled coil</keyword>
<evidence type="ECO:0000256" key="6">
    <source>
        <dbReference type="SAM" id="MobiDB-lite"/>
    </source>
</evidence>
<keyword evidence="3" id="KW-0256">Endoplasmic reticulum</keyword>
<keyword evidence="2 7" id="KW-0732">Signal</keyword>
<dbReference type="Pfam" id="PF13015">
    <property type="entry name" value="PRKCSH_1"/>
    <property type="match status" value="1"/>
</dbReference>
<feature type="compositionally biased region" description="Basic and acidic residues" evidence="6">
    <location>
        <begin position="214"/>
        <end position="238"/>
    </location>
</feature>
<evidence type="ECO:0000313" key="9">
    <source>
        <dbReference type="EMBL" id="KAF2457911.1"/>
    </source>
</evidence>
<feature type="chain" id="PRO_5025669834" description="Glucosidase 2 subunit beta" evidence="7">
    <location>
        <begin position="22"/>
        <end position="567"/>
    </location>
</feature>
<sequence length="567" mass="63195">MRRLALDALLVLGSSVPLAIAASDSARPRGIGPEFAKFYKSSPEPFPCIFNPSIQIDASRINDDYCDCPDGSDEPGTAACGHISRLSPATPYGTGTDGVNATAALPGFYCKNKGHRPGYVPFTAVNDGVCDYEACCDGSDEWGGVGGIKCPDRCGEIGKEWRRQDELRQKALGAARQKRKELVDEAGRVKKEVEDRIETLKTQIEGAEMSVSSLEKELRETERRERGKMVRSPGEKKGGKWSVLAGLAKERMGELKDNLQRVRGERDLWKERVKELEDVLSKFKEEYNPNFNDEGVKRAVRSWEDYAAREKGPAEDAAHDRDLAEMLKSDEENGIKWAEWEETSSEDDIDVLYQIENYLPAPIRQWVDQKLRDLRLMLMENGILADNSSGAGESQAVKDAKTQLKAAEKDLEKIRKELKGHQEDLDKDYGPDGVFRAIKGQCLSQDSGEYTYELCWMEKATQKPKKGGAQTNMGKFARIETVTVDEDLPADGRGLGSGKRYALKMENGQHCWNGPNRSTTVILACAEKDEIWKITEEEKCVYRMEVGTPAVCGSDPKGNLDRSKDEL</sequence>
<evidence type="ECO:0000256" key="7">
    <source>
        <dbReference type="SAM" id="SignalP"/>
    </source>
</evidence>
<proteinExistence type="predicted"/>
<feature type="signal peptide" evidence="7">
    <location>
        <begin position="1"/>
        <end position="21"/>
    </location>
</feature>
<protein>
    <recommendedName>
        <fullName evidence="1">Glucosidase 2 subunit beta</fullName>
    </recommendedName>
</protein>
<dbReference type="GO" id="GO:0017177">
    <property type="term" value="C:glucosidase II complex"/>
    <property type="evidence" value="ECO:0007669"/>
    <property type="project" value="TreeGrafter"/>
</dbReference>
<feature type="coiled-coil region" evidence="5">
    <location>
        <begin position="252"/>
        <end position="286"/>
    </location>
</feature>
<accession>A0A6A6P1K0</accession>
<evidence type="ECO:0000256" key="1">
    <source>
        <dbReference type="ARBA" id="ARBA00022387"/>
    </source>
</evidence>
<dbReference type="OrthoDB" id="28322at2759"/>
<dbReference type="InterPro" id="IPR009011">
    <property type="entry name" value="Man6P_isomerase_rcpt-bd_dom_sf"/>
</dbReference>
<dbReference type="PROSITE" id="PS51914">
    <property type="entry name" value="MRH"/>
    <property type="match status" value="1"/>
</dbReference>